<dbReference type="PANTHER" id="PTHR10622:SF10">
    <property type="entry name" value="HET DOMAIN-CONTAINING PROTEIN"/>
    <property type="match status" value="1"/>
</dbReference>
<feature type="domain" description="Heterokaryon incompatibility" evidence="1">
    <location>
        <begin position="317"/>
        <end position="428"/>
    </location>
</feature>
<sequence length="574" mass="66676">MDLLDWQCPRRFIDTHLIRLVHFQGTEPIPHYAILSHIWGTGDSEVTYADLDERPEEERTKRKPGYQKILGACAQARRNGLNLLWVDTCCIDDTNEMEVREAIRLIYHYYRNSRVCYAHLEDMSDESNSLAVLSHQQFKESKWFSRGLTLLELIAPPGIFFFDRSWKCFELERVIQKMAGISSDNEGLSLRTSIYSASSQAIQRRWSQVCCGVFSSGYGRHDVTVWKAFHQLENVLYEDRPDLRLSLRSLQPDIIIPTLKAPEARCLRHTDPGRPLNILGRFDSFDLHNPEVCPRRMINTYSLKLKDFEDGVSIPHYAILSHTWGAEEIGYHDFDQLFFEDSENWSVFVEGVEMYEQHQGTKAKPAYHKIVEACIKALSDGVEYLWVDTCCIDQEDQTDVHRNVKNMYSYYRNSRICYAYLVDMGHQSSFGQSRWFTRGWTLQELLAPPEVIFFDSNWGYIGSRTVLCAEISGVTGIPEDIVRGSTSFRDVDVQERMSWSVLRKTSRSVDRAYCLFGILGVSIEPDYTEDLVTAINRLQEAFFERYPEKRSEFAGDGVDLLRMLTRRNHHARYN</sequence>
<dbReference type="Proteomes" id="UP000297245">
    <property type="component" value="Unassembled WGS sequence"/>
</dbReference>
<dbReference type="AlphaFoldDB" id="A0A4S8MGC9"/>
<evidence type="ECO:0000313" key="2">
    <source>
        <dbReference type="EMBL" id="THV01249.1"/>
    </source>
</evidence>
<accession>A0A4S8MGC9</accession>
<feature type="domain" description="Heterokaryon incompatibility" evidence="1">
    <location>
        <begin position="32"/>
        <end position="141"/>
    </location>
</feature>
<name>A0A4S8MGC9_DENBC</name>
<keyword evidence="3" id="KW-1185">Reference proteome</keyword>
<dbReference type="OrthoDB" id="674604at2759"/>
<evidence type="ECO:0000313" key="3">
    <source>
        <dbReference type="Proteomes" id="UP000297245"/>
    </source>
</evidence>
<evidence type="ECO:0000259" key="1">
    <source>
        <dbReference type="Pfam" id="PF06985"/>
    </source>
</evidence>
<organism evidence="2 3">
    <name type="scientific">Dendrothele bispora (strain CBS 962.96)</name>
    <dbReference type="NCBI Taxonomy" id="1314807"/>
    <lineage>
        <taxon>Eukaryota</taxon>
        <taxon>Fungi</taxon>
        <taxon>Dikarya</taxon>
        <taxon>Basidiomycota</taxon>
        <taxon>Agaricomycotina</taxon>
        <taxon>Agaricomycetes</taxon>
        <taxon>Agaricomycetidae</taxon>
        <taxon>Agaricales</taxon>
        <taxon>Agaricales incertae sedis</taxon>
        <taxon>Dendrothele</taxon>
    </lineage>
</organism>
<dbReference type="EMBL" id="ML179092">
    <property type="protein sequence ID" value="THV01249.1"/>
    <property type="molecule type" value="Genomic_DNA"/>
</dbReference>
<dbReference type="Pfam" id="PF06985">
    <property type="entry name" value="HET"/>
    <property type="match status" value="2"/>
</dbReference>
<dbReference type="InterPro" id="IPR010730">
    <property type="entry name" value="HET"/>
</dbReference>
<gene>
    <name evidence="2" type="ORF">K435DRAFT_776094</name>
</gene>
<dbReference type="PANTHER" id="PTHR10622">
    <property type="entry name" value="HET DOMAIN-CONTAINING PROTEIN"/>
    <property type="match status" value="1"/>
</dbReference>
<reference evidence="2 3" key="1">
    <citation type="journal article" date="2019" name="Nat. Ecol. Evol.">
        <title>Megaphylogeny resolves global patterns of mushroom evolution.</title>
        <authorList>
            <person name="Varga T."/>
            <person name="Krizsan K."/>
            <person name="Foldi C."/>
            <person name="Dima B."/>
            <person name="Sanchez-Garcia M."/>
            <person name="Sanchez-Ramirez S."/>
            <person name="Szollosi G.J."/>
            <person name="Szarkandi J.G."/>
            <person name="Papp V."/>
            <person name="Albert L."/>
            <person name="Andreopoulos W."/>
            <person name="Angelini C."/>
            <person name="Antonin V."/>
            <person name="Barry K.W."/>
            <person name="Bougher N.L."/>
            <person name="Buchanan P."/>
            <person name="Buyck B."/>
            <person name="Bense V."/>
            <person name="Catcheside P."/>
            <person name="Chovatia M."/>
            <person name="Cooper J."/>
            <person name="Damon W."/>
            <person name="Desjardin D."/>
            <person name="Finy P."/>
            <person name="Geml J."/>
            <person name="Haridas S."/>
            <person name="Hughes K."/>
            <person name="Justo A."/>
            <person name="Karasinski D."/>
            <person name="Kautmanova I."/>
            <person name="Kiss B."/>
            <person name="Kocsube S."/>
            <person name="Kotiranta H."/>
            <person name="LaButti K.M."/>
            <person name="Lechner B.E."/>
            <person name="Liimatainen K."/>
            <person name="Lipzen A."/>
            <person name="Lukacs Z."/>
            <person name="Mihaltcheva S."/>
            <person name="Morgado L.N."/>
            <person name="Niskanen T."/>
            <person name="Noordeloos M.E."/>
            <person name="Ohm R.A."/>
            <person name="Ortiz-Santana B."/>
            <person name="Ovrebo C."/>
            <person name="Racz N."/>
            <person name="Riley R."/>
            <person name="Savchenko A."/>
            <person name="Shiryaev A."/>
            <person name="Soop K."/>
            <person name="Spirin V."/>
            <person name="Szebenyi C."/>
            <person name="Tomsovsky M."/>
            <person name="Tulloss R.E."/>
            <person name="Uehling J."/>
            <person name="Grigoriev I.V."/>
            <person name="Vagvolgyi C."/>
            <person name="Papp T."/>
            <person name="Martin F.M."/>
            <person name="Miettinen O."/>
            <person name="Hibbett D.S."/>
            <person name="Nagy L.G."/>
        </authorList>
    </citation>
    <scope>NUCLEOTIDE SEQUENCE [LARGE SCALE GENOMIC DNA]</scope>
    <source>
        <strain evidence="2 3">CBS 962.96</strain>
    </source>
</reference>
<protein>
    <submittedName>
        <fullName evidence="2">HET-domain-containing protein</fullName>
    </submittedName>
</protein>
<proteinExistence type="predicted"/>